<evidence type="ECO:0000256" key="4">
    <source>
        <dbReference type="PROSITE-ProRule" id="PRU00339"/>
    </source>
</evidence>
<dbReference type="SUPFAM" id="SSF48452">
    <property type="entry name" value="TPR-like"/>
    <property type="match status" value="1"/>
</dbReference>
<dbReference type="InterPro" id="IPR051685">
    <property type="entry name" value="Ycf3/AcsC/BcsC/TPR_MFPF"/>
</dbReference>
<dbReference type="AlphaFoldDB" id="A0A1D8D9G9"/>
<protein>
    <submittedName>
        <fullName evidence="5">Photosystem I assembly protein ycf3</fullName>
    </submittedName>
</protein>
<gene>
    <name evidence="5" type="primary">ycf3</name>
</gene>
<proteinExistence type="predicted"/>
<dbReference type="Pfam" id="PF00515">
    <property type="entry name" value="TPR_1"/>
    <property type="match status" value="1"/>
</dbReference>
<evidence type="ECO:0000256" key="3">
    <source>
        <dbReference type="ARBA" id="ARBA00023078"/>
    </source>
</evidence>
<dbReference type="EMBL" id="KX619437">
    <property type="protein sequence ID" value="AOS86598.1"/>
    <property type="molecule type" value="Genomic_DNA"/>
</dbReference>
<dbReference type="Gene3D" id="1.25.40.10">
    <property type="entry name" value="Tetratricopeptide repeat domain"/>
    <property type="match status" value="1"/>
</dbReference>
<dbReference type="Pfam" id="PF13181">
    <property type="entry name" value="TPR_8"/>
    <property type="match status" value="1"/>
</dbReference>
<dbReference type="NCBIfam" id="NF002725">
    <property type="entry name" value="PRK02603.1"/>
    <property type="match status" value="1"/>
</dbReference>
<dbReference type="GeneID" id="29293121"/>
<dbReference type="PANTHER" id="PTHR44943">
    <property type="entry name" value="CELLULOSE SYNTHASE OPERON PROTEIN C"/>
    <property type="match status" value="1"/>
</dbReference>
<geneLocation type="chloroplast" evidence="5"/>
<feature type="repeat" description="TPR" evidence="4">
    <location>
        <begin position="66"/>
        <end position="99"/>
    </location>
</feature>
<keyword evidence="3" id="KW-0793">Thylakoid</keyword>
<sequence>MANFFDRVFTIITDILIKILPISKRDKKSYSYYRAGLLAQDEGRYSEALENYYEALQFDESPEDRSYILYNIGTIYGQSGQLSKALDYYHHALQLNPKSHQALHNIGLIFHAQGMMALGMKNKKVNPDFDNIEYRELAVLFFDKASEYWRQTIKIAPTNYPKIQNWLKVTGRLTDDE</sequence>
<dbReference type="PROSITE" id="PS50293">
    <property type="entry name" value="TPR_REGION"/>
    <property type="match status" value="1"/>
</dbReference>
<name>A0A1D8D9G9_9STRA</name>
<reference evidence="5" key="1">
    <citation type="journal article" date="2016" name="Curr. Genet.">
        <title>Hoarding and horizontal transfer led to an expanded gene and intron repertoire in the plastid genome of the diatom, Toxarium undulatum (Bacillariophyta).</title>
        <authorList>
            <person name="Ruck E.C."/>
            <person name="Linard S.R."/>
            <person name="Nakov T."/>
            <person name="Theriot E.C."/>
            <person name="Alverson A.J."/>
        </authorList>
    </citation>
    <scope>NUCLEOTIDE SEQUENCE</scope>
    <source>
        <strain evidence="5">ECT3802</strain>
    </source>
</reference>
<dbReference type="PANTHER" id="PTHR44943:SF9">
    <property type="entry name" value="TPR-REPEAT-CONTAINING PROTEIN"/>
    <property type="match status" value="1"/>
</dbReference>
<feature type="repeat" description="TPR" evidence="4">
    <location>
        <begin position="29"/>
        <end position="62"/>
    </location>
</feature>
<evidence type="ECO:0000256" key="1">
    <source>
        <dbReference type="ARBA" id="ARBA00022737"/>
    </source>
</evidence>
<dbReference type="RefSeq" id="YP_009308855.1">
    <property type="nucleotide sequence ID" value="NC_031425.1"/>
</dbReference>
<dbReference type="InterPro" id="IPR011990">
    <property type="entry name" value="TPR-like_helical_dom_sf"/>
</dbReference>
<evidence type="ECO:0000313" key="5">
    <source>
        <dbReference type="EMBL" id="AOS86598.1"/>
    </source>
</evidence>
<accession>A0A1D8D9G9</accession>
<dbReference type="SMART" id="SM00028">
    <property type="entry name" value="TPR"/>
    <property type="match status" value="2"/>
</dbReference>
<keyword evidence="5" id="KW-0150">Chloroplast</keyword>
<keyword evidence="5" id="KW-0934">Plastid</keyword>
<keyword evidence="2 4" id="KW-0802">TPR repeat</keyword>
<evidence type="ECO:0000256" key="2">
    <source>
        <dbReference type="ARBA" id="ARBA00022803"/>
    </source>
</evidence>
<keyword evidence="1" id="KW-0677">Repeat</keyword>
<organism evidence="5">
    <name type="scientific">Toxarium undulatum</name>
    <dbReference type="NCBI Taxonomy" id="210620"/>
    <lineage>
        <taxon>Eukaryota</taxon>
        <taxon>Sar</taxon>
        <taxon>Stramenopiles</taxon>
        <taxon>Ochrophyta</taxon>
        <taxon>Bacillariophyta</taxon>
        <taxon>Mediophyceae</taxon>
        <taxon>Toxariales</taxon>
        <taxon>Toxariaceae</taxon>
        <taxon>Toxarium</taxon>
    </lineage>
</organism>
<dbReference type="PROSITE" id="PS50005">
    <property type="entry name" value="TPR"/>
    <property type="match status" value="2"/>
</dbReference>
<dbReference type="InterPro" id="IPR019734">
    <property type="entry name" value="TPR_rpt"/>
</dbReference>